<feature type="chain" id="PRO_5011627779" evidence="1">
    <location>
        <begin position="22"/>
        <end position="107"/>
    </location>
</feature>
<dbReference type="AlphaFoldDB" id="A0A1H4G266"/>
<evidence type="ECO:0000313" key="3">
    <source>
        <dbReference type="Proteomes" id="UP000198773"/>
    </source>
</evidence>
<accession>A0A1H4G266</accession>
<reference evidence="2 3" key="1">
    <citation type="submission" date="2016-10" db="EMBL/GenBank/DDBJ databases">
        <authorList>
            <person name="de Groot N.N."/>
        </authorList>
    </citation>
    <scope>NUCLEOTIDE SEQUENCE [LARGE SCALE GENOMIC DNA]</scope>
    <source>
        <strain evidence="2 3">CGMCC 1.3430</strain>
    </source>
</reference>
<sequence>MRKILILNMLVLFLLSFSVSSDVSDERVLYNKYQRYTAVIEDVIDVTDNGFRSVNYILTWNDNKIIVPALNWRVIKKKGDMLEFLVMWHELKTEGGSVKNLGFTALE</sequence>
<feature type="signal peptide" evidence="1">
    <location>
        <begin position="1"/>
        <end position="21"/>
    </location>
</feature>
<organism evidence="2 3">
    <name type="scientific">Alkalimonas amylolytica</name>
    <dbReference type="NCBI Taxonomy" id="152573"/>
    <lineage>
        <taxon>Bacteria</taxon>
        <taxon>Pseudomonadati</taxon>
        <taxon>Pseudomonadota</taxon>
        <taxon>Gammaproteobacteria</taxon>
        <taxon>Alkalimonas</taxon>
    </lineage>
</organism>
<proteinExistence type="predicted"/>
<protein>
    <submittedName>
        <fullName evidence="2">Uncharacterized protein</fullName>
    </submittedName>
</protein>
<keyword evidence="1" id="KW-0732">Signal</keyword>
<evidence type="ECO:0000256" key="1">
    <source>
        <dbReference type="SAM" id="SignalP"/>
    </source>
</evidence>
<keyword evidence="3" id="KW-1185">Reference proteome</keyword>
<name>A0A1H4G266_ALKAM</name>
<evidence type="ECO:0000313" key="2">
    <source>
        <dbReference type="EMBL" id="SEB03391.1"/>
    </source>
</evidence>
<dbReference type="Proteomes" id="UP000198773">
    <property type="component" value="Unassembled WGS sequence"/>
</dbReference>
<dbReference type="OrthoDB" id="9915404at2"/>
<dbReference type="RefSeq" id="WP_091345422.1">
    <property type="nucleotide sequence ID" value="NZ_FNRM01000016.1"/>
</dbReference>
<dbReference type="EMBL" id="FNRM01000016">
    <property type="protein sequence ID" value="SEB03391.1"/>
    <property type="molecule type" value="Genomic_DNA"/>
</dbReference>
<gene>
    <name evidence="2" type="ORF">SAMN04488051_1167</name>
</gene>